<dbReference type="SUPFAM" id="SSF51395">
    <property type="entry name" value="FMN-linked oxidoreductases"/>
    <property type="match status" value="1"/>
</dbReference>
<keyword evidence="3" id="KW-0288">FMN</keyword>
<evidence type="ECO:0000256" key="6">
    <source>
        <dbReference type="ARBA" id="ARBA00023002"/>
    </source>
</evidence>
<dbReference type="InterPro" id="IPR035587">
    <property type="entry name" value="DUS-like_FMN-bd"/>
</dbReference>
<evidence type="ECO:0000256" key="2">
    <source>
        <dbReference type="ARBA" id="ARBA00022630"/>
    </source>
</evidence>
<keyword evidence="4" id="KW-0507">mRNA processing</keyword>
<dbReference type="PANTHER" id="PTHR45936:SF1">
    <property type="entry name" value="TRNA-DIHYDROURIDINE(20) SYNTHASE [NAD(P)+]-LIKE"/>
    <property type="match status" value="1"/>
</dbReference>
<accession>A0A1X2G5Y8</accession>
<dbReference type="GO" id="GO:0006397">
    <property type="term" value="P:mRNA processing"/>
    <property type="evidence" value="ECO:0007669"/>
    <property type="project" value="UniProtKB-KW"/>
</dbReference>
<evidence type="ECO:0000259" key="10">
    <source>
        <dbReference type="Pfam" id="PF01207"/>
    </source>
</evidence>
<comment type="cofactor">
    <cofactor evidence="1">
        <name>FMN</name>
        <dbReference type="ChEBI" id="CHEBI:58210"/>
    </cofactor>
</comment>
<evidence type="ECO:0000313" key="11">
    <source>
        <dbReference type="EMBL" id="ORX45902.1"/>
    </source>
</evidence>
<dbReference type="CDD" id="cd02801">
    <property type="entry name" value="DUS_like_FMN"/>
    <property type="match status" value="1"/>
</dbReference>
<comment type="catalytic activity">
    <reaction evidence="8">
        <text>a 5,6-dihydrouridine in mRNA + NADP(+) = a uridine in mRNA + NADPH + H(+)</text>
        <dbReference type="Rhea" id="RHEA:69855"/>
        <dbReference type="Rhea" id="RHEA-COMP:14658"/>
        <dbReference type="Rhea" id="RHEA-COMP:17789"/>
        <dbReference type="ChEBI" id="CHEBI:15378"/>
        <dbReference type="ChEBI" id="CHEBI:57783"/>
        <dbReference type="ChEBI" id="CHEBI:58349"/>
        <dbReference type="ChEBI" id="CHEBI:65315"/>
        <dbReference type="ChEBI" id="CHEBI:74443"/>
    </reaction>
    <physiologicalReaction direction="right-to-left" evidence="8">
        <dbReference type="Rhea" id="RHEA:69857"/>
    </physiologicalReaction>
</comment>
<feature type="compositionally biased region" description="Basic and acidic residues" evidence="9">
    <location>
        <begin position="337"/>
        <end position="357"/>
    </location>
</feature>
<protein>
    <submittedName>
        <fullName evidence="11">FMN-linked oxidoreductase</fullName>
    </submittedName>
</protein>
<dbReference type="PROSITE" id="PS01136">
    <property type="entry name" value="UPF0034"/>
    <property type="match status" value="1"/>
</dbReference>
<evidence type="ECO:0000256" key="5">
    <source>
        <dbReference type="ARBA" id="ARBA00022694"/>
    </source>
</evidence>
<dbReference type="InterPro" id="IPR052582">
    <property type="entry name" value="tRNA-DUS-like"/>
</dbReference>
<comment type="catalytic activity">
    <reaction evidence="7">
        <text>a 5,6-dihydrouridine in mRNA + NAD(+) = a uridine in mRNA + NADH + H(+)</text>
        <dbReference type="Rhea" id="RHEA:69851"/>
        <dbReference type="Rhea" id="RHEA-COMP:14658"/>
        <dbReference type="Rhea" id="RHEA-COMP:17789"/>
        <dbReference type="ChEBI" id="CHEBI:15378"/>
        <dbReference type="ChEBI" id="CHEBI:57540"/>
        <dbReference type="ChEBI" id="CHEBI:57945"/>
        <dbReference type="ChEBI" id="CHEBI:65315"/>
        <dbReference type="ChEBI" id="CHEBI:74443"/>
    </reaction>
    <physiologicalReaction direction="right-to-left" evidence="7">
        <dbReference type="Rhea" id="RHEA:69853"/>
    </physiologicalReaction>
</comment>
<proteinExistence type="predicted"/>
<evidence type="ECO:0000256" key="9">
    <source>
        <dbReference type="SAM" id="MobiDB-lite"/>
    </source>
</evidence>
<dbReference type="InterPro" id="IPR013785">
    <property type="entry name" value="Aldolase_TIM"/>
</dbReference>
<dbReference type="PANTHER" id="PTHR45936">
    <property type="entry name" value="TRNA-DIHYDROURIDINE(20) SYNTHASE [NAD(P)+]-LIKE"/>
    <property type="match status" value="1"/>
</dbReference>
<feature type="region of interest" description="Disordered" evidence="9">
    <location>
        <begin position="326"/>
        <end position="367"/>
    </location>
</feature>
<feature type="domain" description="DUS-like FMN-binding" evidence="10">
    <location>
        <begin position="11"/>
        <end position="276"/>
    </location>
</feature>
<evidence type="ECO:0000256" key="1">
    <source>
        <dbReference type="ARBA" id="ARBA00001917"/>
    </source>
</evidence>
<dbReference type="STRING" id="101127.A0A1X2G5Y8"/>
<dbReference type="Proteomes" id="UP000242146">
    <property type="component" value="Unassembled WGS sequence"/>
</dbReference>
<dbReference type="InterPro" id="IPR018517">
    <property type="entry name" value="tRNA_hU_synthase_CS"/>
</dbReference>
<evidence type="ECO:0000256" key="3">
    <source>
        <dbReference type="ARBA" id="ARBA00022643"/>
    </source>
</evidence>
<evidence type="ECO:0000313" key="12">
    <source>
        <dbReference type="Proteomes" id="UP000242146"/>
    </source>
</evidence>
<reference evidence="11 12" key="1">
    <citation type="submission" date="2016-07" db="EMBL/GenBank/DDBJ databases">
        <title>Pervasive Adenine N6-methylation of Active Genes in Fungi.</title>
        <authorList>
            <consortium name="DOE Joint Genome Institute"/>
            <person name="Mondo S.J."/>
            <person name="Dannebaum R.O."/>
            <person name="Kuo R.C."/>
            <person name="Labutti K."/>
            <person name="Haridas S."/>
            <person name="Kuo A."/>
            <person name="Salamov A."/>
            <person name="Ahrendt S.R."/>
            <person name="Lipzen A."/>
            <person name="Sullivan W."/>
            <person name="Andreopoulos W.B."/>
            <person name="Clum A."/>
            <person name="Lindquist E."/>
            <person name="Daum C."/>
            <person name="Ramamoorthy G.K."/>
            <person name="Gryganskyi A."/>
            <person name="Culley D."/>
            <person name="Magnuson J.K."/>
            <person name="James T.Y."/>
            <person name="O'Malley M.A."/>
            <person name="Stajich J.E."/>
            <person name="Spatafora J.W."/>
            <person name="Visel A."/>
            <person name="Grigoriev I.V."/>
        </authorList>
    </citation>
    <scope>NUCLEOTIDE SEQUENCE [LARGE SCALE GENOMIC DNA]</scope>
    <source>
        <strain evidence="11 12">NRRL 3301</strain>
    </source>
</reference>
<evidence type="ECO:0000256" key="4">
    <source>
        <dbReference type="ARBA" id="ARBA00022664"/>
    </source>
</evidence>
<feature type="compositionally biased region" description="Polar residues" evidence="9">
    <location>
        <begin position="358"/>
        <end position="367"/>
    </location>
</feature>
<dbReference type="Pfam" id="PF01207">
    <property type="entry name" value="Dus"/>
    <property type="match status" value="1"/>
</dbReference>
<dbReference type="GO" id="GO:0005737">
    <property type="term" value="C:cytoplasm"/>
    <property type="evidence" value="ECO:0007669"/>
    <property type="project" value="TreeGrafter"/>
</dbReference>
<dbReference type="Gene3D" id="3.20.20.70">
    <property type="entry name" value="Aldolase class I"/>
    <property type="match status" value="1"/>
</dbReference>
<keyword evidence="2" id="KW-0285">Flavoprotein</keyword>
<evidence type="ECO:0000256" key="7">
    <source>
        <dbReference type="ARBA" id="ARBA00048342"/>
    </source>
</evidence>
<keyword evidence="6" id="KW-0560">Oxidoreductase</keyword>
<dbReference type="GO" id="GO:0102264">
    <property type="term" value="F:tRNA-dihydrouridine20 synthase activity"/>
    <property type="evidence" value="ECO:0007669"/>
    <property type="project" value="EnsemblFungi"/>
</dbReference>
<gene>
    <name evidence="11" type="ORF">DM01DRAFT_1386443</name>
</gene>
<dbReference type="AlphaFoldDB" id="A0A1X2G5Y8"/>
<sequence>MTFDYYNKVFLAPMVRVGTLPMRLLALEYGADLVWTEELVDKRIIGSVRKFNPATGATEYWKGKALCFATHPDERGKVILQLGTACPDMALEAALTLQDDIAGVDLNCGCPIKFSVQGGMGAALLADPDRLIAILEKLVNNLHVPVTCKIRILEEEAQTVALAKRIEATGVKNLTVHCRTRGQRSSVPARWDCLNAVTKAITSIPVTVNGDVYTLEDAAKAKAATNADSAMIARGAIQNASAFRKEGPLPYKQVATEYLKKSVLVENMFANTKYVMLSMNTDDSTHTRSDFYKSMQSTKTMKGFCELFDLGSFYDDTVKEQQRIHNESADVNQQNGTKREAPESATSDHVKKAKTDPQDSLPSSITA</sequence>
<dbReference type="EMBL" id="MCGT01000040">
    <property type="protein sequence ID" value="ORX45902.1"/>
    <property type="molecule type" value="Genomic_DNA"/>
</dbReference>
<comment type="caution">
    <text evidence="11">The sequence shown here is derived from an EMBL/GenBank/DDBJ whole genome shotgun (WGS) entry which is preliminary data.</text>
</comment>
<dbReference type="GO" id="GO:0050660">
    <property type="term" value="F:flavin adenine dinucleotide binding"/>
    <property type="evidence" value="ECO:0007669"/>
    <property type="project" value="InterPro"/>
</dbReference>
<keyword evidence="5" id="KW-0819">tRNA processing</keyword>
<keyword evidence="12" id="KW-1185">Reference proteome</keyword>
<evidence type="ECO:0000256" key="8">
    <source>
        <dbReference type="ARBA" id="ARBA00049447"/>
    </source>
</evidence>
<organism evidence="11 12">
    <name type="scientific">Hesseltinella vesiculosa</name>
    <dbReference type="NCBI Taxonomy" id="101127"/>
    <lineage>
        <taxon>Eukaryota</taxon>
        <taxon>Fungi</taxon>
        <taxon>Fungi incertae sedis</taxon>
        <taxon>Mucoromycota</taxon>
        <taxon>Mucoromycotina</taxon>
        <taxon>Mucoromycetes</taxon>
        <taxon>Mucorales</taxon>
        <taxon>Cunninghamellaceae</taxon>
        <taxon>Hesseltinella</taxon>
    </lineage>
</organism>
<name>A0A1X2G5Y8_9FUNG</name>
<dbReference type="OrthoDB" id="10262250at2759"/>